<evidence type="ECO:0000259" key="4">
    <source>
        <dbReference type="PROSITE" id="PS51504"/>
    </source>
</evidence>
<evidence type="ECO:0000313" key="5">
    <source>
        <dbReference type="Ensembl" id="ENSPKIP00000018050.1"/>
    </source>
</evidence>
<keyword evidence="6" id="KW-1185">Reference proteome</keyword>
<reference evidence="5" key="1">
    <citation type="submission" date="2025-08" db="UniProtKB">
        <authorList>
            <consortium name="Ensembl"/>
        </authorList>
    </citation>
    <scope>IDENTIFICATION</scope>
</reference>
<feature type="domain" description="H15" evidence="4">
    <location>
        <begin position="18"/>
        <end position="91"/>
    </location>
</feature>
<comment type="similarity">
    <text evidence="2">Belongs to the histone H1/H5 family.</text>
</comment>
<protein>
    <submittedName>
        <fullName evidence="5">Zgc:163061</fullName>
    </submittedName>
</protein>
<dbReference type="Proteomes" id="UP000261540">
    <property type="component" value="Unplaced"/>
</dbReference>
<dbReference type="SMART" id="SM00526">
    <property type="entry name" value="H15"/>
    <property type="match status" value="1"/>
</dbReference>
<dbReference type="GO" id="GO:0000786">
    <property type="term" value="C:nucleosome"/>
    <property type="evidence" value="ECO:0007669"/>
    <property type="project" value="InterPro"/>
</dbReference>
<dbReference type="Ensembl" id="ENSPKIT00000042577.1">
    <property type="protein sequence ID" value="ENSPKIP00000018050.1"/>
    <property type="gene ID" value="ENSPKIG00000003759.1"/>
</dbReference>
<dbReference type="InterPro" id="IPR005818">
    <property type="entry name" value="Histone_H1/H5_H15"/>
</dbReference>
<feature type="region of interest" description="Disordered" evidence="3">
    <location>
        <begin position="1"/>
        <end position="20"/>
    </location>
</feature>
<dbReference type="AlphaFoldDB" id="A0A3B3RJP5"/>
<feature type="compositionally biased region" description="Basic residues" evidence="3">
    <location>
        <begin position="8"/>
        <end position="20"/>
    </location>
</feature>
<evidence type="ECO:0000313" key="6">
    <source>
        <dbReference type="Proteomes" id="UP000261540"/>
    </source>
</evidence>
<dbReference type="PRINTS" id="PR00624">
    <property type="entry name" value="HISTONEH5"/>
</dbReference>
<keyword evidence="2" id="KW-0158">Chromosome</keyword>
<evidence type="ECO:0000256" key="3">
    <source>
        <dbReference type="SAM" id="MobiDB-lite"/>
    </source>
</evidence>
<keyword evidence="2" id="KW-0539">Nucleus</keyword>
<proteinExistence type="inferred from homology"/>
<dbReference type="PROSITE" id="PS51504">
    <property type="entry name" value="H15"/>
    <property type="match status" value="1"/>
</dbReference>
<dbReference type="GO" id="GO:0030527">
    <property type="term" value="F:structural constituent of chromatin"/>
    <property type="evidence" value="ECO:0007669"/>
    <property type="project" value="InterPro"/>
</dbReference>
<dbReference type="InterPro" id="IPR005819">
    <property type="entry name" value="H1/H5"/>
</dbReference>
<evidence type="ECO:0000256" key="2">
    <source>
        <dbReference type="RuleBase" id="RU003894"/>
    </source>
</evidence>
<organism evidence="5 6">
    <name type="scientific">Paramormyrops kingsleyae</name>
    <dbReference type="NCBI Taxonomy" id="1676925"/>
    <lineage>
        <taxon>Eukaryota</taxon>
        <taxon>Metazoa</taxon>
        <taxon>Chordata</taxon>
        <taxon>Craniata</taxon>
        <taxon>Vertebrata</taxon>
        <taxon>Euteleostomi</taxon>
        <taxon>Actinopterygii</taxon>
        <taxon>Neopterygii</taxon>
        <taxon>Teleostei</taxon>
        <taxon>Osteoglossocephala</taxon>
        <taxon>Osteoglossomorpha</taxon>
        <taxon>Osteoglossiformes</taxon>
        <taxon>Mormyridae</taxon>
        <taxon>Paramormyrops</taxon>
    </lineage>
</organism>
<dbReference type="SUPFAM" id="SSF46785">
    <property type="entry name" value="Winged helix' DNA-binding domain"/>
    <property type="match status" value="1"/>
</dbReference>
<dbReference type="Gene3D" id="1.10.10.10">
    <property type="entry name" value="Winged helix-like DNA-binding domain superfamily/Winged helix DNA-binding domain"/>
    <property type="match status" value="1"/>
</dbReference>
<keyword evidence="1 2" id="KW-0238">DNA-binding</keyword>
<dbReference type="GO" id="GO:0005634">
    <property type="term" value="C:nucleus"/>
    <property type="evidence" value="ECO:0007669"/>
    <property type="project" value="UniProtKB-SubCell"/>
</dbReference>
<reference evidence="5" key="2">
    <citation type="submission" date="2025-09" db="UniProtKB">
        <authorList>
            <consortium name="Ensembl"/>
        </authorList>
    </citation>
    <scope>IDENTIFICATION</scope>
</reference>
<dbReference type="CDD" id="cd00073">
    <property type="entry name" value="H15"/>
    <property type="match status" value="1"/>
</dbReference>
<sequence length="116" mass="12706">MGEVARAKAPKKKAKSKKNRGVGEMIVKAVSASNERSGVSLYTLKQVLAADGYNVEKNNYRIILSIRTLVTKGTLVRIRGVGASGSFKLNDQTKTEHCHCTESEQSKDHKRCNLTA</sequence>
<dbReference type="GeneTree" id="ENSGT00950000183089"/>
<dbReference type="InterPro" id="IPR036388">
    <property type="entry name" value="WH-like_DNA-bd_sf"/>
</dbReference>
<name>A0A3B3RJP5_9TELE</name>
<dbReference type="GO" id="GO:0006334">
    <property type="term" value="P:nucleosome assembly"/>
    <property type="evidence" value="ECO:0007669"/>
    <property type="project" value="InterPro"/>
</dbReference>
<dbReference type="GO" id="GO:0003677">
    <property type="term" value="F:DNA binding"/>
    <property type="evidence" value="ECO:0007669"/>
    <property type="project" value="UniProtKB-KW"/>
</dbReference>
<evidence type="ECO:0000256" key="1">
    <source>
        <dbReference type="ARBA" id="ARBA00023125"/>
    </source>
</evidence>
<dbReference type="InterPro" id="IPR036390">
    <property type="entry name" value="WH_DNA-bd_sf"/>
</dbReference>
<dbReference type="STRING" id="1676925.ENSPKIP00000018050"/>
<dbReference type="Pfam" id="PF00538">
    <property type="entry name" value="Linker_histone"/>
    <property type="match status" value="1"/>
</dbReference>
<accession>A0A3B3RJP5</accession>
<comment type="subcellular location">
    <subcellularLocation>
        <location evidence="2">Nucleus</location>
    </subcellularLocation>
</comment>